<dbReference type="AlphaFoldDB" id="A0A7T5EMI1"/>
<reference evidence="3" key="2">
    <citation type="submission" date="2021-04" db="EMBL/GenBank/DDBJ databases">
        <title>Brevibacillus composti FJAT-54423, complete genome.</title>
        <authorList>
            <person name="Tang R."/>
        </authorList>
    </citation>
    <scope>NUCLEOTIDE SEQUENCE</scope>
    <source>
        <strain evidence="3">FJAT-54424</strain>
    </source>
</reference>
<dbReference type="InterPro" id="IPR036927">
    <property type="entry name" value="Cyt_c_oxase-like_su1_sf"/>
</dbReference>
<feature type="transmembrane region" description="Helical" evidence="1">
    <location>
        <begin position="37"/>
        <end position="56"/>
    </location>
</feature>
<organism evidence="2 4">
    <name type="scientific">Brevibacillus composti</name>
    <dbReference type="NCBI Taxonomy" id="2796470"/>
    <lineage>
        <taxon>Bacteria</taxon>
        <taxon>Bacillati</taxon>
        <taxon>Bacillota</taxon>
        <taxon>Bacilli</taxon>
        <taxon>Bacillales</taxon>
        <taxon>Paenibacillaceae</taxon>
        <taxon>Brevibacillus</taxon>
    </lineage>
</organism>
<evidence type="ECO:0000313" key="3">
    <source>
        <dbReference type="EMBL" id="QUO42395.1"/>
    </source>
</evidence>
<evidence type="ECO:0000313" key="4">
    <source>
        <dbReference type="Proteomes" id="UP000595847"/>
    </source>
</evidence>
<keyword evidence="1" id="KW-1133">Transmembrane helix</keyword>
<feature type="transmembrane region" description="Helical" evidence="1">
    <location>
        <begin position="68"/>
        <end position="88"/>
    </location>
</feature>
<gene>
    <name evidence="2" type="ORF">JD108_05450</name>
    <name evidence="3" type="ORF">KDJ56_05130</name>
</gene>
<evidence type="ECO:0000313" key="2">
    <source>
        <dbReference type="EMBL" id="QQE75369.1"/>
    </source>
</evidence>
<dbReference type="KEGG" id="bcop:JD108_05450"/>
<protein>
    <submittedName>
        <fullName evidence="2">Cytochrome-c oxidase</fullName>
    </submittedName>
</protein>
<dbReference type="RefSeq" id="WP_198828898.1">
    <property type="nucleotide sequence ID" value="NZ_CP066308.1"/>
</dbReference>
<name>A0A7T5EMI1_9BACL</name>
<dbReference type="Proteomes" id="UP000595847">
    <property type="component" value="Chromosome"/>
</dbReference>
<dbReference type="SUPFAM" id="SSF81442">
    <property type="entry name" value="Cytochrome c oxidase subunit I-like"/>
    <property type="match status" value="1"/>
</dbReference>
<keyword evidence="1" id="KW-0812">Transmembrane</keyword>
<reference evidence="2 4" key="1">
    <citation type="submission" date="2020-12" db="EMBL/GenBank/DDBJ databases">
        <title>strain FJAT-54423T represents a novel species of the genus Brevibacillus.</title>
        <authorList>
            <person name="Tang R."/>
        </authorList>
    </citation>
    <scope>NUCLEOTIDE SEQUENCE [LARGE SCALE GENOMIC DNA]</scope>
    <source>
        <strain evidence="2 4">FJAT-54423</strain>
    </source>
</reference>
<dbReference type="Proteomes" id="UP000677234">
    <property type="component" value="Chromosome"/>
</dbReference>
<dbReference type="EMBL" id="CP073708">
    <property type="protein sequence ID" value="QUO42395.1"/>
    <property type="molecule type" value="Genomic_DNA"/>
</dbReference>
<accession>A0A7T5EMI1</accession>
<keyword evidence="1" id="KW-0472">Membrane</keyword>
<evidence type="ECO:0000313" key="5">
    <source>
        <dbReference type="Proteomes" id="UP000677234"/>
    </source>
</evidence>
<dbReference type="EMBL" id="CP066308">
    <property type="protein sequence ID" value="QQE75369.1"/>
    <property type="molecule type" value="Genomic_DNA"/>
</dbReference>
<dbReference type="Gene3D" id="1.20.210.10">
    <property type="entry name" value="Cytochrome c oxidase-like, subunit I domain"/>
    <property type="match status" value="1"/>
</dbReference>
<feature type="transmembrane region" description="Helical" evidence="1">
    <location>
        <begin position="94"/>
        <end position="116"/>
    </location>
</feature>
<keyword evidence="5" id="KW-1185">Reference proteome</keyword>
<feature type="transmembrane region" description="Helical" evidence="1">
    <location>
        <begin position="5"/>
        <end position="25"/>
    </location>
</feature>
<evidence type="ECO:0000256" key="1">
    <source>
        <dbReference type="SAM" id="Phobius"/>
    </source>
</evidence>
<sequence length="120" mass="13348">MGIRLIKIAGVYFVIAILMGMYMSMSHQFQLRGVHTHLNLVGWVSMALAGILYHLFPAAAESRLAKIHFWLHNLALPVMMLGVAFLSYGRTEFAGIIPIGAIPLIIGLILFVVNLFRNVK</sequence>
<proteinExistence type="predicted"/>